<sequence>MAGELQALVGGQYVEVRLGESTAEAKRQADAARAAAEQAEAARDEAEDIIESVVADTSTFALVTDVISETGYFYNTVGSKIAHPDYQYRKANISSTDTIRYSTFTRGISAAAVTFLDVDENVISIFEIGSGAESYSSGILPAPDGTDSVAINGIAGKSCVLEIQVTANLPDFITKIDYDVENLREWYAPDAQSVENGYYSNNNGQFISNSSYGGIRFAVKPGDTIKVSGSTSGEETNLITLFDINGDYLLSVPETVGTGSNFIYNNYKYKIPEFCYEAAIISRVNVAPSQAVIFGVNPDLLEKIYNAFDAVLNWSGQSSVFDSGNFYGSDGVYRANSSMANRVYEIPAGTTKLRCVTTTRGSVQPMAAYYLDDPDFGAGEATFLSAVNVNGTNDAYQWTYDTSETEVPGTAKFVVINGLKDEAIEAEFLRPSTELVPKSDFAELSNTHFLNMQNSENKLLIIGDSTSMMTYYLKGQGWLQRAQAETDFVIYNYAVSGDNAADQLEDLRNKASKYGSIAASDVGSTLALIILGINDRNDYEEAVFTQNMIALCETLKAMGIQPIISTPWFNGYSADGSERRETPAHLYKQIAESTGAYFVDIYANVRRMLDPVTIRNAVDDLDERFFYRGHCGTRTGSMMTAPVVEFLNTLQKPKTGLKFYRARSALSITNAEDLRFNTDVQRDQLFSELLVGGRYIADADAGYYDDLTPEEDWSTQEVLGEYDLLQSGGSVQMGDWSLIEIVVDCMVSECSSISVDLGVSGLSAYICDVQSGTYPPTSEPQGEMVAATVAGNEISVSGDILKTCGNLDTLYVWVNKTGGFSLQNPEITWVSAKRGKPYMYRNRVLPRARGTEILTQTDGGTATGWTSSGTPYVGLSDVTHLAFGSTGVTRVTDTASISQSFTYLTDGYEDQHAILSIVAAWAPAPFVQGVDIFPEDSAITLDSWPKSFLRLTVTLDAIETVRMVPVAAYSTEIRVPIELPVLVTEGEIKLEGVDSTGIEVARVSLRYAHA</sequence>
<dbReference type="InterPro" id="IPR013830">
    <property type="entry name" value="SGNH_hydro"/>
</dbReference>
<feature type="coiled-coil region" evidence="1">
    <location>
        <begin position="22"/>
        <end position="56"/>
    </location>
</feature>
<feature type="domain" description="SGNH hydrolase-type esterase" evidence="2">
    <location>
        <begin position="462"/>
        <end position="605"/>
    </location>
</feature>
<dbReference type="AlphaFoldDB" id="A0A420ERP8"/>
<dbReference type="Proteomes" id="UP000284395">
    <property type="component" value="Unassembled WGS sequence"/>
</dbReference>
<gene>
    <name evidence="3" type="ORF">D6851_02630</name>
</gene>
<organism evidence="3 4">
    <name type="scientific">Altericroceibacterium spongiae</name>
    <dbReference type="NCBI Taxonomy" id="2320269"/>
    <lineage>
        <taxon>Bacteria</taxon>
        <taxon>Pseudomonadati</taxon>
        <taxon>Pseudomonadota</taxon>
        <taxon>Alphaproteobacteria</taxon>
        <taxon>Sphingomonadales</taxon>
        <taxon>Erythrobacteraceae</taxon>
        <taxon>Altericroceibacterium</taxon>
    </lineage>
</organism>
<keyword evidence="3" id="KW-0378">Hydrolase</keyword>
<dbReference type="CDD" id="cd00229">
    <property type="entry name" value="SGNH_hydrolase"/>
    <property type="match status" value="1"/>
</dbReference>
<reference evidence="3 4" key="1">
    <citation type="submission" date="2018-09" db="EMBL/GenBank/DDBJ databases">
        <title>Altererythrobacter spongiae sp. nov., isolated from a marine sponge.</title>
        <authorList>
            <person name="Zhuang L."/>
            <person name="Luo L."/>
        </authorList>
    </citation>
    <scope>NUCLEOTIDE SEQUENCE [LARGE SCALE GENOMIC DNA]</scope>
    <source>
        <strain evidence="3 4">HN-Y73</strain>
    </source>
</reference>
<comment type="caution">
    <text evidence="3">The sequence shown here is derived from an EMBL/GenBank/DDBJ whole genome shotgun (WGS) entry which is preliminary data.</text>
</comment>
<dbReference type="RefSeq" id="WP_120323290.1">
    <property type="nucleotide sequence ID" value="NZ_RAPF01000001.1"/>
</dbReference>
<name>A0A420ERP8_9SPHN</name>
<evidence type="ECO:0000313" key="3">
    <source>
        <dbReference type="EMBL" id="RKF23386.1"/>
    </source>
</evidence>
<keyword evidence="1" id="KW-0175">Coiled coil</keyword>
<dbReference type="SUPFAM" id="SSF52266">
    <property type="entry name" value="SGNH hydrolase"/>
    <property type="match status" value="1"/>
</dbReference>
<keyword evidence="4" id="KW-1185">Reference proteome</keyword>
<dbReference type="GO" id="GO:0016788">
    <property type="term" value="F:hydrolase activity, acting on ester bonds"/>
    <property type="evidence" value="ECO:0007669"/>
    <property type="project" value="UniProtKB-ARBA"/>
</dbReference>
<evidence type="ECO:0000259" key="2">
    <source>
        <dbReference type="Pfam" id="PF13472"/>
    </source>
</evidence>
<dbReference type="Gene3D" id="3.40.50.1110">
    <property type="entry name" value="SGNH hydrolase"/>
    <property type="match status" value="1"/>
</dbReference>
<dbReference type="OrthoDB" id="1275285at2"/>
<protein>
    <submittedName>
        <fullName evidence="3">SGNH/GDSL hydrolase family protein</fullName>
    </submittedName>
</protein>
<proteinExistence type="predicted"/>
<dbReference type="EMBL" id="RAPF01000001">
    <property type="protein sequence ID" value="RKF23386.1"/>
    <property type="molecule type" value="Genomic_DNA"/>
</dbReference>
<dbReference type="InterPro" id="IPR036514">
    <property type="entry name" value="SGNH_hydro_sf"/>
</dbReference>
<accession>A0A420ERP8</accession>
<evidence type="ECO:0000256" key="1">
    <source>
        <dbReference type="SAM" id="Coils"/>
    </source>
</evidence>
<evidence type="ECO:0000313" key="4">
    <source>
        <dbReference type="Proteomes" id="UP000284395"/>
    </source>
</evidence>
<dbReference type="Pfam" id="PF13472">
    <property type="entry name" value="Lipase_GDSL_2"/>
    <property type="match status" value="1"/>
</dbReference>